<dbReference type="EMBL" id="CP016893">
    <property type="protein sequence ID" value="AST58489.1"/>
    <property type="molecule type" value="Genomic_DNA"/>
</dbReference>
<evidence type="ECO:0000313" key="2">
    <source>
        <dbReference type="EMBL" id="AST58489.1"/>
    </source>
</evidence>
<reference evidence="2 3" key="1">
    <citation type="submission" date="2016-08" db="EMBL/GenBank/DDBJ databases">
        <title>A novel genetic cassette of butanologenic Thermoanaerobacterium thermosaccharolyticum that directly convert cellulose to butanol.</title>
        <authorList>
            <person name="Li T."/>
            <person name="He J."/>
        </authorList>
    </citation>
    <scope>NUCLEOTIDE SEQUENCE [LARGE SCALE GENOMIC DNA]</scope>
    <source>
        <strain evidence="2 3">TG57</strain>
    </source>
</reference>
<dbReference type="InterPro" id="IPR029032">
    <property type="entry name" value="AhpD-like"/>
</dbReference>
<dbReference type="RefSeq" id="WP_250644882.1">
    <property type="nucleotide sequence ID" value="NZ_CP016893.1"/>
</dbReference>
<proteinExistence type="predicted"/>
<dbReference type="InterPro" id="IPR003779">
    <property type="entry name" value="CMD-like"/>
</dbReference>
<accession>A0A223I1B1</accession>
<evidence type="ECO:0000259" key="1">
    <source>
        <dbReference type="Pfam" id="PF02627"/>
    </source>
</evidence>
<dbReference type="Pfam" id="PF02627">
    <property type="entry name" value="CMD"/>
    <property type="match status" value="1"/>
</dbReference>
<dbReference type="Proteomes" id="UP000214975">
    <property type="component" value="Chromosome"/>
</dbReference>
<name>A0A223I1B1_THETR</name>
<dbReference type="SUPFAM" id="SSF69118">
    <property type="entry name" value="AhpD-like"/>
    <property type="match status" value="1"/>
</dbReference>
<dbReference type="GO" id="GO:0051920">
    <property type="term" value="F:peroxiredoxin activity"/>
    <property type="evidence" value="ECO:0007669"/>
    <property type="project" value="InterPro"/>
</dbReference>
<dbReference type="AlphaFoldDB" id="A0A223I1B1"/>
<evidence type="ECO:0000313" key="3">
    <source>
        <dbReference type="Proteomes" id="UP000214975"/>
    </source>
</evidence>
<organism evidence="2 3">
    <name type="scientific">Thermoanaerobacterium thermosaccharolyticum</name>
    <name type="common">Clostridium thermosaccharolyticum</name>
    <dbReference type="NCBI Taxonomy" id="1517"/>
    <lineage>
        <taxon>Bacteria</taxon>
        <taxon>Bacillati</taxon>
        <taxon>Bacillota</taxon>
        <taxon>Clostridia</taxon>
        <taxon>Thermoanaerobacterales</taxon>
        <taxon>Thermoanaerobacteraceae</taxon>
        <taxon>Thermoanaerobacterium</taxon>
    </lineage>
</organism>
<feature type="domain" description="Carboxymuconolactone decarboxylase-like" evidence="1">
    <location>
        <begin position="3"/>
        <end position="37"/>
    </location>
</feature>
<gene>
    <name evidence="2" type="ORF">Thert_02640</name>
</gene>
<dbReference type="Gene3D" id="1.20.1290.10">
    <property type="entry name" value="AhpD-like"/>
    <property type="match status" value="1"/>
</dbReference>
<protein>
    <submittedName>
        <fullName evidence="2">Carboxymuconolactone decarboxylase</fullName>
    </submittedName>
</protein>
<sequence>MQKKNGVSAEEMAEIITHLAFYVGWPNAWAAFSLAKEIYAE</sequence>